<dbReference type="EMBL" id="CP076022">
    <property type="protein sequence ID" value="QWC09187.1"/>
    <property type="molecule type" value="Genomic_DNA"/>
</dbReference>
<keyword evidence="1" id="KW-0812">Transmembrane</keyword>
<dbReference type="Proteomes" id="UP000676885">
    <property type="component" value="Chromosome"/>
</dbReference>
<proteinExistence type="predicted"/>
<feature type="transmembrane region" description="Helical" evidence="1">
    <location>
        <begin position="60"/>
        <end position="83"/>
    </location>
</feature>
<feature type="transmembrane region" description="Helical" evidence="1">
    <location>
        <begin position="451"/>
        <end position="474"/>
    </location>
</feature>
<feature type="transmembrane region" description="Helical" evidence="1">
    <location>
        <begin position="331"/>
        <end position="353"/>
    </location>
</feature>
<keyword evidence="1" id="KW-0472">Membrane</keyword>
<name>A0A975M3F7_9MICC</name>
<protein>
    <submittedName>
        <fullName evidence="2">Transporter</fullName>
    </submittedName>
</protein>
<feature type="transmembrane region" description="Helical" evidence="1">
    <location>
        <begin position="21"/>
        <end position="48"/>
    </location>
</feature>
<evidence type="ECO:0000256" key="1">
    <source>
        <dbReference type="SAM" id="Phobius"/>
    </source>
</evidence>
<evidence type="ECO:0000313" key="2">
    <source>
        <dbReference type="EMBL" id="QWC09187.1"/>
    </source>
</evidence>
<gene>
    <name evidence="2" type="ORF">KKR91_11835</name>
</gene>
<feature type="transmembrane region" description="Helical" evidence="1">
    <location>
        <begin position="373"/>
        <end position="399"/>
    </location>
</feature>
<feature type="transmembrane region" description="Helical" evidence="1">
    <location>
        <begin position="486"/>
        <end position="506"/>
    </location>
</feature>
<feature type="transmembrane region" description="Helical" evidence="1">
    <location>
        <begin position="172"/>
        <end position="195"/>
    </location>
</feature>
<keyword evidence="1" id="KW-1133">Transmembrane helix</keyword>
<sequence length="526" mass="53971">MVAHLLRLKLTLLRNSLRRSPWQIVGLVLGALYGIGMLGLLLAGLFFLSLNDPELARTATVLAGTLVVLGWALIPVLATGVDLTLDPARFVTFAVPLPKMLTGLALGGLIGIPGAVTLLAGLASAAIWWRNPAALAAGVVAALIAVFTCLIAARVTVAASTSLSNSRRFKDVAGLVAIIPLMLLGPIIAGVSSGIGATQGYLPSLANTLSWTPLGAAWSVPGDVALGQTGQAAAKMAIAAGFLALLVWVWKVLLLRALHTPPHNAGPRRKAGKLGFFSLFPPTPAGAVAARALTYWIRDPRYGASLLIIPLLVVLLVFAGTNQSGGGGPQLLLVMGPLVAFLLAFGISADVAYDNTAFALHISTGVSGTADRAGRVIACAVFALPATVLAVLVPCLMLGEGDLIPVLLGVSLAILLGGFGLSSVVSARYTYNVPLPGENAFKTPPGSGGRTMLVQGLGMLAQIVIVFPVLALAVTALLSDNPVWDWATLAGGILLGAGLLVAGIRIGGKWLDRRAPELLAAVSVHK</sequence>
<organism evidence="2 3">
    <name type="scientific">Arthrobacter jiangjiafuii</name>
    <dbReference type="NCBI Taxonomy" id="2817475"/>
    <lineage>
        <taxon>Bacteria</taxon>
        <taxon>Bacillati</taxon>
        <taxon>Actinomycetota</taxon>
        <taxon>Actinomycetes</taxon>
        <taxon>Micrococcales</taxon>
        <taxon>Micrococcaceae</taxon>
        <taxon>Arthrobacter</taxon>
    </lineage>
</organism>
<accession>A0A975M3F7</accession>
<reference evidence="2 3" key="1">
    <citation type="submission" date="2021-05" db="EMBL/GenBank/DDBJ databases">
        <title>Novel species in genus Arthrobacter.</title>
        <authorList>
            <person name="Zhang G."/>
        </authorList>
    </citation>
    <scope>NUCLEOTIDE SEQUENCE [LARGE SCALE GENOMIC DNA]</scope>
    <source>
        <strain evidence="3">zg-ZUI227</strain>
    </source>
</reference>
<dbReference type="AlphaFoldDB" id="A0A975M3F7"/>
<dbReference type="RefSeq" id="WP_210231580.1">
    <property type="nucleotide sequence ID" value="NZ_CP076022.1"/>
</dbReference>
<feature type="transmembrane region" description="Helical" evidence="1">
    <location>
        <begin position="406"/>
        <end position="431"/>
    </location>
</feature>
<feature type="transmembrane region" description="Helical" evidence="1">
    <location>
        <begin position="274"/>
        <end position="296"/>
    </location>
</feature>
<feature type="transmembrane region" description="Helical" evidence="1">
    <location>
        <begin position="232"/>
        <end position="253"/>
    </location>
</feature>
<feature type="transmembrane region" description="Helical" evidence="1">
    <location>
        <begin position="104"/>
        <end position="129"/>
    </location>
</feature>
<keyword evidence="3" id="KW-1185">Reference proteome</keyword>
<dbReference type="KEGG" id="ajg:KKR91_11835"/>
<feature type="transmembrane region" description="Helical" evidence="1">
    <location>
        <begin position="135"/>
        <end position="160"/>
    </location>
</feature>
<feature type="transmembrane region" description="Helical" evidence="1">
    <location>
        <begin position="302"/>
        <end position="319"/>
    </location>
</feature>
<evidence type="ECO:0000313" key="3">
    <source>
        <dbReference type="Proteomes" id="UP000676885"/>
    </source>
</evidence>